<evidence type="ECO:0000256" key="1">
    <source>
        <dbReference type="ARBA" id="ARBA00004141"/>
    </source>
</evidence>
<protein>
    <recommendedName>
        <fullName evidence="6">O-antigen ligase-related domain-containing protein</fullName>
    </recommendedName>
</protein>
<feature type="transmembrane region" description="Helical" evidence="5">
    <location>
        <begin position="194"/>
        <end position="227"/>
    </location>
</feature>
<keyword evidence="3 5" id="KW-1133">Transmembrane helix</keyword>
<name>A0ABM7V9J4_9PROT</name>
<feature type="transmembrane region" description="Helical" evidence="5">
    <location>
        <begin position="20"/>
        <end position="49"/>
    </location>
</feature>
<feature type="transmembrane region" description="Helical" evidence="5">
    <location>
        <begin position="165"/>
        <end position="187"/>
    </location>
</feature>
<evidence type="ECO:0000256" key="4">
    <source>
        <dbReference type="ARBA" id="ARBA00023136"/>
    </source>
</evidence>
<evidence type="ECO:0000313" key="7">
    <source>
        <dbReference type="EMBL" id="BDB96452.1"/>
    </source>
</evidence>
<feature type="transmembrane region" description="Helical" evidence="5">
    <location>
        <begin position="97"/>
        <end position="113"/>
    </location>
</feature>
<dbReference type="InterPro" id="IPR007016">
    <property type="entry name" value="O-antigen_ligase-rel_domated"/>
</dbReference>
<evidence type="ECO:0000256" key="5">
    <source>
        <dbReference type="SAM" id="Phobius"/>
    </source>
</evidence>
<evidence type="ECO:0000259" key="6">
    <source>
        <dbReference type="Pfam" id="PF04932"/>
    </source>
</evidence>
<dbReference type="Proteomes" id="UP001320209">
    <property type="component" value="Chromosome"/>
</dbReference>
<dbReference type="RefSeq" id="WP_236864832.1">
    <property type="nucleotide sequence ID" value="NZ_AP025225.1"/>
</dbReference>
<evidence type="ECO:0000256" key="2">
    <source>
        <dbReference type="ARBA" id="ARBA00022692"/>
    </source>
</evidence>
<feature type="transmembrane region" description="Helical" evidence="5">
    <location>
        <begin position="70"/>
        <end position="91"/>
    </location>
</feature>
<evidence type="ECO:0000256" key="3">
    <source>
        <dbReference type="ARBA" id="ARBA00022989"/>
    </source>
</evidence>
<proteinExistence type="predicted"/>
<keyword evidence="4 5" id="KW-0472">Membrane</keyword>
<keyword evidence="8" id="KW-1185">Reference proteome</keyword>
<comment type="subcellular location">
    <subcellularLocation>
        <location evidence="1">Membrane</location>
        <topology evidence="1">Multi-pass membrane protein</topology>
    </subcellularLocation>
</comment>
<feature type="transmembrane region" description="Helical" evidence="5">
    <location>
        <begin position="233"/>
        <end position="256"/>
    </location>
</feature>
<sequence>MFHVKQFKTNISLDKVFWTGIFLGLMAFFFFSRACIVVCFAALSVFIWYKLPKLRGEKKFFGTENGSKALLVFNFLMAYLLVRSAVGAEYIVSKKPIIYSVIIVWAIVLLIYFQQKTEICNCEKFFKKIELATVLVLAGCLVTIVVFVFRFDVFVKFRQISSIKFFYKMIFIKIFPFMVLALALLYNQRKMVSFWIICAIMALISCLTSSYSMFIAFALSITAFVLYVKYSRPVAFCAKLIVSSYVLLLPFVLKYIKSATLSSFNRNDEVHKVLHTLYERFLIWDEVVAQLKEAIFFGMGIGQERWVAANMIIPEYHGFSPLFMHNAALQIWVEFGFVGAALSSCAAYLYLDRIVRGNSIIQNGFDLAIFLYFMVMVQSFLNIWQPWLFCYIGTLLIMKKYAFCSLKSDVSRETFKCSNGVL</sequence>
<feature type="transmembrane region" description="Helical" evidence="5">
    <location>
        <begin position="331"/>
        <end position="351"/>
    </location>
</feature>
<feature type="transmembrane region" description="Helical" evidence="5">
    <location>
        <begin position="134"/>
        <end position="153"/>
    </location>
</feature>
<dbReference type="Pfam" id="PF04932">
    <property type="entry name" value="Wzy_C"/>
    <property type="match status" value="1"/>
</dbReference>
<feature type="domain" description="O-antigen ligase-related" evidence="6">
    <location>
        <begin position="197"/>
        <end position="342"/>
    </location>
</feature>
<accession>A0ABM7V9J4</accession>
<feature type="transmembrane region" description="Helical" evidence="5">
    <location>
        <begin position="371"/>
        <end position="398"/>
    </location>
</feature>
<keyword evidence="2 5" id="KW-0812">Transmembrane</keyword>
<reference evidence="7" key="1">
    <citation type="submission" date="2021-10" db="EMBL/GenBank/DDBJ databases">
        <title>Genome Sequence of The Candidatus Hydrogeosomobacter endosymbioticus, an Intracellular Bacterial Symbiont of the Anaerobic Ciliate GW7.</title>
        <authorList>
            <person name="Shiohama Y."/>
            <person name="Shinzato N."/>
        </authorList>
    </citation>
    <scope>NUCLEOTIDE SEQUENCE [LARGE SCALE GENOMIC DNA]</scope>
    <source>
        <strain evidence="7">200920</strain>
    </source>
</reference>
<gene>
    <name evidence="7" type="ORF">HYD_5850</name>
</gene>
<evidence type="ECO:0000313" key="8">
    <source>
        <dbReference type="Proteomes" id="UP001320209"/>
    </source>
</evidence>
<dbReference type="EMBL" id="AP025225">
    <property type="protein sequence ID" value="BDB96452.1"/>
    <property type="molecule type" value="Genomic_DNA"/>
</dbReference>
<organism evidence="7 8">
    <name type="scientific">Candidatus Hydrogenosomobacter endosymbioticus</name>
    <dbReference type="NCBI Taxonomy" id="2558174"/>
    <lineage>
        <taxon>Bacteria</taxon>
        <taxon>Pseudomonadati</taxon>
        <taxon>Pseudomonadota</taxon>
        <taxon>Alphaproteobacteria</taxon>
        <taxon>Holosporales</taxon>
        <taxon>Holosporaceae</taxon>
        <taxon>Candidatus Hydrogenosomobacter</taxon>
    </lineage>
</organism>